<dbReference type="EMBL" id="JBHSOH010000020">
    <property type="protein sequence ID" value="MFC5849331.1"/>
    <property type="molecule type" value="Genomic_DNA"/>
</dbReference>
<dbReference type="Proteomes" id="UP001595979">
    <property type="component" value="Unassembled WGS sequence"/>
</dbReference>
<keyword evidence="2" id="KW-1185">Reference proteome</keyword>
<name>A0ABW1DL07_9DEIO</name>
<accession>A0ABW1DL07</accession>
<reference evidence="2" key="1">
    <citation type="journal article" date="2019" name="Int. J. Syst. Evol. Microbiol.">
        <title>The Global Catalogue of Microorganisms (GCM) 10K type strain sequencing project: providing services to taxonomists for standard genome sequencing and annotation.</title>
        <authorList>
            <consortium name="The Broad Institute Genomics Platform"/>
            <consortium name="The Broad Institute Genome Sequencing Center for Infectious Disease"/>
            <person name="Wu L."/>
            <person name="Ma J."/>
        </authorList>
    </citation>
    <scope>NUCLEOTIDE SEQUENCE [LARGE SCALE GENOMIC DNA]</scope>
    <source>
        <strain evidence="2">CGMCC 1.15053</strain>
    </source>
</reference>
<evidence type="ECO:0000313" key="2">
    <source>
        <dbReference type="Proteomes" id="UP001595979"/>
    </source>
</evidence>
<gene>
    <name evidence="1" type="ORF">ACFPQ6_13540</name>
</gene>
<proteinExistence type="predicted"/>
<evidence type="ECO:0000313" key="1">
    <source>
        <dbReference type="EMBL" id="MFC5849331.1"/>
    </source>
</evidence>
<sequence>MTKIKNLELDYFTAERFVAQIGIVSIQSRIEEDSPLNRRWTSYSEVGDSIYTVEGYAADFGRPRGVDTDILMALETLFMCQGCPGNNTVTTTAYEIVQLVYRNTSGVLYKRLHESLLRLWRVGFMVSWGHNDPEGNLVRFANRSLSLIEAVQFWSQGKRRDSPDLAEIEAHGKLVIRFSEQLAGSIRAGYYQHLNRKLLTELEQPVARALYRILQAHRPPDGVLTCKVSHWGTRCGIIATDPRKIRRTLESAHDELRASGYLAGVEYTGRGANQEITYHYRAAGSADPHLVELLRSVGVAKPSAMQYAAEYPDRVETTVQYVKDRKGTRNKAGLAVDILLNPEKYDLPEALTTPVARAEDAKKATQQSQQAAEQAADAEFQARQAVLLALDPATQWENCCSTIRLLTKGVLAESGLTRLEALCRTGEVSAAELSRRLSASVSKAERSAFMQVFARQHTLTLIEDARRVSSG</sequence>
<dbReference type="RefSeq" id="WP_380050395.1">
    <property type="nucleotide sequence ID" value="NZ_JBHSOH010000020.1"/>
</dbReference>
<organism evidence="1 2">
    <name type="scientific">Deinococcus petrolearius</name>
    <dbReference type="NCBI Taxonomy" id="1751295"/>
    <lineage>
        <taxon>Bacteria</taxon>
        <taxon>Thermotogati</taxon>
        <taxon>Deinococcota</taxon>
        <taxon>Deinococci</taxon>
        <taxon>Deinococcales</taxon>
        <taxon>Deinococcaceae</taxon>
        <taxon>Deinococcus</taxon>
    </lineage>
</organism>
<dbReference type="InterPro" id="IPR018777">
    <property type="entry name" value="Replication_initiator_prot_A"/>
</dbReference>
<comment type="caution">
    <text evidence="1">The sequence shown here is derived from an EMBL/GenBank/DDBJ whole genome shotgun (WGS) entry which is preliminary data.</text>
</comment>
<protein>
    <submittedName>
        <fullName evidence="1">Replication initiator protein A</fullName>
    </submittedName>
</protein>
<dbReference type="Pfam" id="PF10134">
    <property type="entry name" value="RPA"/>
    <property type="match status" value="1"/>
</dbReference>